<keyword evidence="8" id="KW-1185">Reference proteome</keyword>
<feature type="transmembrane region" description="Helical" evidence="6">
    <location>
        <begin position="36"/>
        <end position="55"/>
    </location>
</feature>
<gene>
    <name evidence="7" type="ORF">HGA07_09785</name>
</gene>
<dbReference type="EMBL" id="JAAXPE010000007">
    <property type="protein sequence ID" value="NKY85914.1"/>
    <property type="molecule type" value="Genomic_DNA"/>
</dbReference>
<evidence type="ECO:0000313" key="8">
    <source>
        <dbReference type="Proteomes" id="UP000523447"/>
    </source>
</evidence>
<evidence type="ECO:0000256" key="4">
    <source>
        <dbReference type="ARBA" id="ARBA00023136"/>
    </source>
</evidence>
<evidence type="ECO:0000256" key="6">
    <source>
        <dbReference type="SAM" id="Phobius"/>
    </source>
</evidence>
<comment type="subcellular location">
    <subcellularLocation>
        <location evidence="1">Membrane</location>
        <topology evidence="1">Multi-pass membrane protein</topology>
    </subcellularLocation>
</comment>
<name>A0A7X6LWJ5_9NOCA</name>
<proteinExistence type="predicted"/>
<dbReference type="InterPro" id="IPR032808">
    <property type="entry name" value="DoxX"/>
</dbReference>
<dbReference type="AlphaFoldDB" id="A0A7X6LWJ5"/>
<dbReference type="RefSeq" id="WP_083893155.1">
    <property type="nucleotide sequence ID" value="NZ_CAWPHS010000067.1"/>
</dbReference>
<keyword evidence="4 6" id="KW-0472">Membrane</keyword>
<dbReference type="PIRSF" id="PIRSF030066">
    <property type="entry name" value="UCP030066"/>
    <property type="match status" value="1"/>
</dbReference>
<comment type="caution">
    <text evidence="7">The sequence shown here is derived from an EMBL/GenBank/DDBJ whole genome shotgun (WGS) entry which is preliminary data.</text>
</comment>
<feature type="transmembrane region" description="Helical" evidence="6">
    <location>
        <begin position="102"/>
        <end position="120"/>
    </location>
</feature>
<dbReference type="Pfam" id="PF13564">
    <property type="entry name" value="DoxX_2"/>
    <property type="match status" value="1"/>
</dbReference>
<evidence type="ECO:0000313" key="7">
    <source>
        <dbReference type="EMBL" id="NKY85914.1"/>
    </source>
</evidence>
<reference evidence="7 8" key="1">
    <citation type="submission" date="2020-04" db="EMBL/GenBank/DDBJ databases">
        <title>MicrobeNet Type strains.</title>
        <authorList>
            <person name="Nicholson A.C."/>
        </authorList>
    </citation>
    <scope>NUCLEOTIDE SEQUENCE [LARGE SCALE GENOMIC DNA]</scope>
    <source>
        <strain evidence="7 8">DSM 44445</strain>
    </source>
</reference>
<feature type="transmembrane region" description="Helical" evidence="6">
    <location>
        <begin position="75"/>
        <end position="93"/>
    </location>
</feature>
<accession>A0A7X6LWJ5</accession>
<dbReference type="GO" id="GO:0016020">
    <property type="term" value="C:membrane"/>
    <property type="evidence" value="ECO:0007669"/>
    <property type="project" value="UniProtKB-SubCell"/>
</dbReference>
<dbReference type="Proteomes" id="UP000523447">
    <property type="component" value="Unassembled WGS sequence"/>
</dbReference>
<feature type="transmembrane region" description="Helical" evidence="6">
    <location>
        <begin position="126"/>
        <end position="144"/>
    </location>
</feature>
<organism evidence="7 8">
    <name type="scientific">Nocardia veterana</name>
    <dbReference type="NCBI Taxonomy" id="132249"/>
    <lineage>
        <taxon>Bacteria</taxon>
        <taxon>Bacillati</taxon>
        <taxon>Actinomycetota</taxon>
        <taxon>Actinomycetes</taxon>
        <taxon>Mycobacteriales</taxon>
        <taxon>Nocardiaceae</taxon>
        <taxon>Nocardia</taxon>
    </lineage>
</organism>
<feature type="region of interest" description="Disordered" evidence="5">
    <location>
        <begin position="1"/>
        <end position="26"/>
    </location>
</feature>
<sequence>MSDLPHTDSVDTGSVPGAHRTPSTERAATTDRYRVIGYRVATAAVVAEAAVGGIWDIARIPFVRDVVTHLGYPEYFLVLLGAWKLAAAIALTLPRLPLLKEWAYAGTFFVYTGAIVSHLTTGYARGEVAVLTVLAVLTIASWALRPAQRCLPGRQPLRMRS</sequence>
<evidence type="ECO:0000256" key="5">
    <source>
        <dbReference type="SAM" id="MobiDB-lite"/>
    </source>
</evidence>
<dbReference type="InterPro" id="IPR016944">
    <property type="entry name" value="UCP030066"/>
</dbReference>
<evidence type="ECO:0000256" key="3">
    <source>
        <dbReference type="ARBA" id="ARBA00022989"/>
    </source>
</evidence>
<keyword evidence="2 6" id="KW-0812">Transmembrane</keyword>
<evidence type="ECO:0000256" key="2">
    <source>
        <dbReference type="ARBA" id="ARBA00022692"/>
    </source>
</evidence>
<evidence type="ECO:0000256" key="1">
    <source>
        <dbReference type="ARBA" id="ARBA00004141"/>
    </source>
</evidence>
<keyword evidence="3 6" id="KW-1133">Transmembrane helix</keyword>
<protein>
    <submittedName>
        <fullName evidence="7">DoxX family protein</fullName>
    </submittedName>
</protein>